<feature type="compositionally biased region" description="Polar residues" evidence="1">
    <location>
        <begin position="57"/>
        <end position="70"/>
    </location>
</feature>
<proteinExistence type="predicted"/>
<name>A0AAU9SPA9_THLAR</name>
<dbReference type="EMBL" id="OU466862">
    <property type="protein sequence ID" value="CAH2069879.1"/>
    <property type="molecule type" value="Genomic_DNA"/>
</dbReference>
<gene>
    <name evidence="2" type="ORF">TAV2_LOCUS21547</name>
</gene>
<reference evidence="2 3" key="1">
    <citation type="submission" date="2022-03" db="EMBL/GenBank/DDBJ databases">
        <authorList>
            <person name="Nunn A."/>
            <person name="Chopra R."/>
            <person name="Nunn A."/>
            <person name="Contreras Garrido A."/>
        </authorList>
    </citation>
    <scope>NUCLEOTIDE SEQUENCE [LARGE SCALE GENOMIC DNA]</scope>
</reference>
<protein>
    <submittedName>
        <fullName evidence="2">Uncharacterized protein</fullName>
    </submittedName>
</protein>
<accession>A0AAU9SPA9</accession>
<feature type="region of interest" description="Disordered" evidence="1">
    <location>
        <begin position="48"/>
        <end position="70"/>
    </location>
</feature>
<sequence length="70" mass="7790">MNEEGAKKIVSGEEGSKKIEVSSLDWRDIDYGEILKRDQARAEYIQSKVAEDRAKSKQSTEVPAKNSSSS</sequence>
<organism evidence="2 3">
    <name type="scientific">Thlaspi arvense</name>
    <name type="common">Field penny-cress</name>
    <dbReference type="NCBI Taxonomy" id="13288"/>
    <lineage>
        <taxon>Eukaryota</taxon>
        <taxon>Viridiplantae</taxon>
        <taxon>Streptophyta</taxon>
        <taxon>Embryophyta</taxon>
        <taxon>Tracheophyta</taxon>
        <taxon>Spermatophyta</taxon>
        <taxon>Magnoliopsida</taxon>
        <taxon>eudicotyledons</taxon>
        <taxon>Gunneridae</taxon>
        <taxon>Pentapetalae</taxon>
        <taxon>rosids</taxon>
        <taxon>malvids</taxon>
        <taxon>Brassicales</taxon>
        <taxon>Brassicaceae</taxon>
        <taxon>Thlaspideae</taxon>
        <taxon>Thlaspi</taxon>
    </lineage>
</organism>
<evidence type="ECO:0000313" key="2">
    <source>
        <dbReference type="EMBL" id="CAH2069879.1"/>
    </source>
</evidence>
<dbReference type="AlphaFoldDB" id="A0AAU9SPA9"/>
<keyword evidence="3" id="KW-1185">Reference proteome</keyword>
<evidence type="ECO:0000256" key="1">
    <source>
        <dbReference type="SAM" id="MobiDB-lite"/>
    </source>
</evidence>
<evidence type="ECO:0000313" key="3">
    <source>
        <dbReference type="Proteomes" id="UP000836841"/>
    </source>
</evidence>
<dbReference type="Proteomes" id="UP000836841">
    <property type="component" value="Chromosome 6"/>
</dbReference>